<dbReference type="OrthoDB" id="6017at2759"/>
<dbReference type="InterPro" id="IPR037382">
    <property type="entry name" value="Rsc/polybromo"/>
</dbReference>
<dbReference type="PANTHER" id="PTHR16062">
    <property type="entry name" value="SWI/SNF-RELATED"/>
    <property type="match status" value="1"/>
</dbReference>
<evidence type="ECO:0000256" key="4">
    <source>
        <dbReference type="ARBA" id="ARBA00023015"/>
    </source>
</evidence>
<dbReference type="GO" id="GO:0016586">
    <property type="term" value="C:RSC-type complex"/>
    <property type="evidence" value="ECO:0007669"/>
    <property type="project" value="InterPro"/>
</dbReference>
<dbReference type="AlphaFoldDB" id="A0A135V208"/>
<dbReference type="GO" id="GO:0006368">
    <property type="term" value="P:transcription elongation by RNA polymerase II"/>
    <property type="evidence" value="ECO:0007669"/>
    <property type="project" value="TreeGrafter"/>
</dbReference>
<comment type="subcellular location">
    <subcellularLocation>
        <location evidence="1">Nucleus</location>
    </subcellularLocation>
</comment>
<dbReference type="Proteomes" id="UP000070121">
    <property type="component" value="Unassembled WGS sequence"/>
</dbReference>
<dbReference type="PROSITE" id="PS50014">
    <property type="entry name" value="BROMODOMAIN_2"/>
    <property type="match status" value="2"/>
</dbReference>
<comment type="caution">
    <text evidence="11">The sequence shown here is derived from an EMBL/GenBank/DDBJ whole genome shotgun (WGS) entry which is preliminary data.</text>
</comment>
<evidence type="ECO:0000313" key="11">
    <source>
        <dbReference type="EMBL" id="KXH66612.1"/>
    </source>
</evidence>
<proteinExistence type="predicted"/>
<feature type="compositionally biased region" description="Low complexity" evidence="9">
    <location>
        <begin position="240"/>
        <end position="252"/>
    </location>
</feature>
<keyword evidence="5 8" id="KW-0103">Bromodomain</keyword>
<feature type="region of interest" description="Disordered" evidence="9">
    <location>
        <begin position="960"/>
        <end position="996"/>
    </location>
</feature>
<feature type="compositionally biased region" description="Low complexity" evidence="9">
    <location>
        <begin position="980"/>
        <end position="990"/>
    </location>
</feature>
<accession>A0A135V208</accession>
<dbReference type="Pfam" id="PF22994">
    <property type="entry name" value="RSC4_Ig_like"/>
    <property type="match status" value="1"/>
</dbReference>
<name>A0A135V208_9PEZI</name>
<feature type="region of interest" description="Disordered" evidence="9">
    <location>
        <begin position="396"/>
        <end position="523"/>
    </location>
</feature>
<feature type="domain" description="Bromo" evidence="10">
    <location>
        <begin position="59"/>
        <end position="129"/>
    </location>
</feature>
<keyword evidence="4" id="KW-0805">Transcription regulation</keyword>
<evidence type="ECO:0000256" key="6">
    <source>
        <dbReference type="ARBA" id="ARBA00023163"/>
    </source>
</evidence>
<dbReference type="GO" id="GO:0003682">
    <property type="term" value="F:chromatin binding"/>
    <property type="evidence" value="ECO:0007669"/>
    <property type="project" value="TreeGrafter"/>
</dbReference>
<feature type="region of interest" description="Disordered" evidence="9">
    <location>
        <begin position="802"/>
        <end position="822"/>
    </location>
</feature>
<sequence>MPVSPFTGLHEESNLRLIGSEMNDIDLGKYDLSKGETVESTTEHGLFFLEQIRRTQDKNGRKVAVYFEKLMPREGNAEYYKKTRMPISLSIIERKLKRGDFSTLTELESYFKRMVSNAKDFYTRSTPQFDDAERVRKALSNFMTKTNPAYARGGYTAVPTLLPAHRVDEAEEDDIEKPQGAAESPKEQDDADEDDEEEAEEAEADEEDGEEDDDAEGEEDDDEGSQNSKPTILIRRRGPGRSSSSRAVTSRKSNARTATPSRPDYEYEGIPYKGLNFQTAQEKIVEEMIRKKEDGEDEAYFEAFINLPPRALKDYYRVVKDPMSLRKLQKITKGVRGRNEATGTSDLKSWAAFEETASLLWDNAKYYNEEGSEIYELARELQKSFADEIKKAKAAVPEPSQPKIKLKVQQPAIEQPATSKKITIHVGGKSEPADSPAPTIPQPAGAIASDQLPLGNGTARQGGLPPVSAAMDRLRSTSAASPSPSVANNIKREDAARPSPAVTPGQPSTPSAFPPPAGQTANLSSATFQPIGLAQPQPQANPIPQPPPKPLWDQQFRAPGKSDADALITNLTIQAHPMINIGGRFNISLNPLERECKQSVTVHVPATQLRLQAIVTVPTFLEKEGRQWRLWVQVNRSTLQQSHPIQGQVLPVNARVFDVQLQAGVVNEIDVSVAAALPKGQKLPNGADFEEFSDTTSQAVPAGGYLDANDIYGNQVDVQPIDQVRFENHQAYEGVLTPTLQPPVTLRDVWDQAELRSATTASAANPLGFREYITDEGLTTFYPPIPSWPEDDDLSPHVLTTQPSAVTPPVTAPATTPDHGYNDLRAPLPQDGSHMYPRLQKLMSGEVDHLPLLSDPAQPSSSRALQPMGHAANHAAMATTPIREAHTPETRARQRHYTGDDLEFLRYYTPPNASLRQPPHATQQFPGSQAANGFYEQLLIVNSGMPGEDLRLRLQHERDARDNHRRTQEHLQSQEHLKDQQYSSRSQQYSGMEVKQENAQVPLQEAQNAVINKQVGNVIKQEAQTLGDLESQHYVRKYVTVTREDYAYMAYYSGADLMAREGMAVPRPKQLRPAQKGDPDGEYIWSV</sequence>
<evidence type="ECO:0000256" key="7">
    <source>
        <dbReference type="ARBA" id="ARBA00023242"/>
    </source>
</evidence>
<keyword evidence="12" id="KW-1185">Reference proteome</keyword>
<feature type="region of interest" description="Disordered" evidence="9">
    <location>
        <begin position="169"/>
        <end position="268"/>
    </location>
</feature>
<dbReference type="SMART" id="SM00297">
    <property type="entry name" value="BROMO"/>
    <property type="match status" value="2"/>
</dbReference>
<dbReference type="FunFam" id="1.20.920.10:FF:000083">
    <property type="entry name" value="WGS project CABT00000000 data, contig 2.8"/>
    <property type="match status" value="1"/>
</dbReference>
<keyword evidence="6" id="KW-0804">Transcription</keyword>
<evidence type="ECO:0000256" key="2">
    <source>
        <dbReference type="ARBA" id="ARBA00022737"/>
    </source>
</evidence>
<feature type="compositionally biased region" description="Low complexity" evidence="9">
    <location>
        <begin position="476"/>
        <end position="485"/>
    </location>
</feature>
<dbReference type="Gene3D" id="1.20.920.10">
    <property type="entry name" value="Bromodomain-like"/>
    <property type="match status" value="2"/>
</dbReference>
<dbReference type="InterPro" id="IPR036427">
    <property type="entry name" value="Bromodomain-like_sf"/>
</dbReference>
<evidence type="ECO:0000256" key="8">
    <source>
        <dbReference type="PROSITE-ProRule" id="PRU00035"/>
    </source>
</evidence>
<feature type="compositionally biased region" description="Acidic residues" evidence="9">
    <location>
        <begin position="189"/>
        <end position="224"/>
    </location>
</feature>
<organism evidence="11 12">
    <name type="scientific">Colletotrichum salicis</name>
    <dbReference type="NCBI Taxonomy" id="1209931"/>
    <lineage>
        <taxon>Eukaryota</taxon>
        <taxon>Fungi</taxon>
        <taxon>Dikarya</taxon>
        <taxon>Ascomycota</taxon>
        <taxon>Pezizomycotina</taxon>
        <taxon>Sordariomycetes</taxon>
        <taxon>Hypocreomycetidae</taxon>
        <taxon>Glomerellales</taxon>
        <taxon>Glomerellaceae</taxon>
        <taxon>Colletotrichum</taxon>
        <taxon>Colletotrichum acutatum species complex</taxon>
    </lineage>
</organism>
<dbReference type="STRING" id="1209931.A0A135V208"/>
<evidence type="ECO:0000259" key="10">
    <source>
        <dbReference type="PROSITE" id="PS50014"/>
    </source>
</evidence>
<evidence type="ECO:0000256" key="3">
    <source>
        <dbReference type="ARBA" id="ARBA00022853"/>
    </source>
</evidence>
<dbReference type="GO" id="GO:0006338">
    <property type="term" value="P:chromatin remodeling"/>
    <property type="evidence" value="ECO:0007669"/>
    <property type="project" value="InterPro"/>
</dbReference>
<dbReference type="InterPro" id="IPR001487">
    <property type="entry name" value="Bromodomain"/>
</dbReference>
<dbReference type="PANTHER" id="PTHR16062:SF19">
    <property type="entry name" value="PROTEIN POLYBROMO-1"/>
    <property type="match status" value="1"/>
</dbReference>
<dbReference type="EMBL" id="JFFI01000633">
    <property type="protein sequence ID" value="KXH66612.1"/>
    <property type="molecule type" value="Genomic_DNA"/>
</dbReference>
<dbReference type="CDD" id="cd04369">
    <property type="entry name" value="Bromodomain"/>
    <property type="match status" value="2"/>
</dbReference>
<reference evidence="11 12" key="1">
    <citation type="submission" date="2014-02" db="EMBL/GenBank/DDBJ databases">
        <title>The genome sequence of Colletotrichum salicis CBS 607.94.</title>
        <authorList>
            <person name="Baroncelli R."/>
            <person name="Thon M.R."/>
        </authorList>
    </citation>
    <scope>NUCLEOTIDE SEQUENCE [LARGE SCALE GENOMIC DNA]</scope>
    <source>
        <strain evidence="11 12">CBS 607.94</strain>
    </source>
</reference>
<keyword evidence="7" id="KW-0539">Nucleus</keyword>
<feature type="compositionally biased region" description="Basic and acidic residues" evidence="9">
    <location>
        <begin position="960"/>
        <end position="979"/>
    </location>
</feature>
<keyword evidence="2" id="KW-0677">Repeat</keyword>
<dbReference type="InterPro" id="IPR054551">
    <property type="entry name" value="RSC4_Ig-like"/>
</dbReference>
<gene>
    <name evidence="11" type="ORF">CSAL01_05285</name>
</gene>
<keyword evidence="3" id="KW-0156">Chromatin regulator</keyword>
<evidence type="ECO:0000256" key="9">
    <source>
        <dbReference type="SAM" id="MobiDB-lite"/>
    </source>
</evidence>
<evidence type="ECO:0000256" key="5">
    <source>
        <dbReference type="ARBA" id="ARBA00023117"/>
    </source>
</evidence>
<protein>
    <recommendedName>
        <fullName evidence="10">Bromo domain-containing protein</fullName>
    </recommendedName>
</protein>
<dbReference type="Pfam" id="PF00439">
    <property type="entry name" value="Bromodomain"/>
    <property type="match status" value="2"/>
</dbReference>
<dbReference type="SUPFAM" id="SSF47370">
    <property type="entry name" value="Bromodomain"/>
    <property type="match status" value="2"/>
</dbReference>
<feature type="compositionally biased region" description="Low complexity" evidence="9">
    <location>
        <begin position="802"/>
        <end position="817"/>
    </location>
</feature>
<evidence type="ECO:0000256" key="1">
    <source>
        <dbReference type="ARBA" id="ARBA00004123"/>
    </source>
</evidence>
<feature type="domain" description="Bromo" evidence="10">
    <location>
        <begin position="293"/>
        <end position="375"/>
    </location>
</feature>
<evidence type="ECO:0000313" key="12">
    <source>
        <dbReference type="Proteomes" id="UP000070121"/>
    </source>
</evidence>